<proteinExistence type="predicted"/>
<comment type="caution">
    <text evidence="2">The sequence shown here is derived from an EMBL/GenBank/DDBJ whole genome shotgun (WGS) entry which is preliminary data.</text>
</comment>
<reference evidence="2 3" key="1">
    <citation type="submission" date="2024-09" db="EMBL/GenBank/DDBJ databases">
        <authorList>
            <person name="Sun Q."/>
            <person name="Mori K."/>
        </authorList>
    </citation>
    <scope>NUCLEOTIDE SEQUENCE [LARGE SCALE GENOMIC DNA]</scope>
    <source>
        <strain evidence="2 3">CECT 8286</strain>
    </source>
</reference>
<dbReference type="PROSITE" id="PS51257">
    <property type="entry name" value="PROKAR_LIPOPROTEIN"/>
    <property type="match status" value="1"/>
</dbReference>
<name>A0ABV5F4S2_9FLAO</name>
<organism evidence="2 3">
    <name type="scientific">Formosa undariae</name>
    <dbReference type="NCBI Taxonomy" id="1325436"/>
    <lineage>
        <taxon>Bacteria</taxon>
        <taxon>Pseudomonadati</taxon>
        <taxon>Bacteroidota</taxon>
        <taxon>Flavobacteriia</taxon>
        <taxon>Flavobacteriales</taxon>
        <taxon>Flavobacteriaceae</taxon>
        <taxon>Formosa</taxon>
    </lineage>
</organism>
<feature type="chain" id="PRO_5046122688" description="DUF4382 domain-containing protein" evidence="1">
    <location>
        <begin position="20"/>
        <end position="263"/>
    </location>
</feature>
<accession>A0ABV5F4S2</accession>
<evidence type="ECO:0000313" key="3">
    <source>
        <dbReference type="Proteomes" id="UP001589605"/>
    </source>
</evidence>
<evidence type="ECO:0000313" key="2">
    <source>
        <dbReference type="EMBL" id="MFB9054433.1"/>
    </source>
</evidence>
<feature type="signal peptide" evidence="1">
    <location>
        <begin position="1"/>
        <end position="19"/>
    </location>
</feature>
<gene>
    <name evidence="2" type="ORF">ACFFVB_15195</name>
</gene>
<dbReference type="RefSeq" id="WP_382384072.1">
    <property type="nucleotide sequence ID" value="NZ_JBHMEZ010000013.1"/>
</dbReference>
<dbReference type="Proteomes" id="UP001589605">
    <property type="component" value="Unassembled WGS sequence"/>
</dbReference>
<sequence length="263" mass="28411">MKNIKYLLLLATIVTVFFACESDEQAEVLEGLETAGLIIDASATSSSSILGNPDGSVALEDATVDIVSVYFDMTIELKSGNLDDIEKLEILRSFNGGEETVAATTETLSYNFVINDLESLLDGSGLVSDDLRIGDTFTFRTKITKTDGEVLYFSSSLGTVNLVVNCSSDLVGSYTVNYETPGVHVVTEVSPGLYAIDSMLGWPGDGFTVMFTDTCGQLALIDDWVYSNPISGEGYVDADGNLVWEKMTVDGVYTDTPYTMFKN</sequence>
<protein>
    <recommendedName>
        <fullName evidence="4">DUF4382 domain-containing protein</fullName>
    </recommendedName>
</protein>
<dbReference type="EMBL" id="JBHMEZ010000013">
    <property type="protein sequence ID" value="MFB9054433.1"/>
    <property type="molecule type" value="Genomic_DNA"/>
</dbReference>
<evidence type="ECO:0000256" key="1">
    <source>
        <dbReference type="SAM" id="SignalP"/>
    </source>
</evidence>
<keyword evidence="3" id="KW-1185">Reference proteome</keyword>
<evidence type="ECO:0008006" key="4">
    <source>
        <dbReference type="Google" id="ProtNLM"/>
    </source>
</evidence>
<keyword evidence="1" id="KW-0732">Signal</keyword>